<dbReference type="Pfam" id="PF03735">
    <property type="entry name" value="ENT"/>
    <property type="match status" value="1"/>
</dbReference>
<protein>
    <recommendedName>
        <fullName evidence="4">ENT domain-containing protein</fullName>
    </recommendedName>
</protein>
<dbReference type="SMART" id="SM01191">
    <property type="entry name" value="ENT"/>
    <property type="match status" value="1"/>
</dbReference>
<feature type="compositionally biased region" description="Basic and acidic residues" evidence="3">
    <location>
        <begin position="460"/>
        <end position="476"/>
    </location>
</feature>
<dbReference type="Gramene" id="EFJ12103">
    <property type="protein sequence ID" value="EFJ12103"/>
    <property type="gene ID" value="SELMODRAFT_446738"/>
</dbReference>
<dbReference type="EMBL" id="GL377641">
    <property type="protein sequence ID" value="EFJ12103.1"/>
    <property type="molecule type" value="Genomic_DNA"/>
</dbReference>
<feature type="domain" description="ENT" evidence="4">
    <location>
        <begin position="61"/>
        <end position="148"/>
    </location>
</feature>
<dbReference type="HOGENOM" id="CLU_038636_0_1_1"/>
<reference evidence="5 6" key="1">
    <citation type="journal article" date="2011" name="Science">
        <title>The Selaginella genome identifies genetic changes associated with the evolution of vascular plants.</title>
        <authorList>
            <person name="Banks J.A."/>
            <person name="Nishiyama T."/>
            <person name="Hasebe M."/>
            <person name="Bowman J.L."/>
            <person name="Gribskov M."/>
            <person name="dePamphilis C."/>
            <person name="Albert V.A."/>
            <person name="Aono N."/>
            <person name="Aoyama T."/>
            <person name="Ambrose B.A."/>
            <person name="Ashton N.W."/>
            <person name="Axtell M.J."/>
            <person name="Barker E."/>
            <person name="Barker M.S."/>
            <person name="Bennetzen J.L."/>
            <person name="Bonawitz N.D."/>
            <person name="Chapple C."/>
            <person name="Cheng C."/>
            <person name="Correa L.G."/>
            <person name="Dacre M."/>
            <person name="DeBarry J."/>
            <person name="Dreyer I."/>
            <person name="Elias M."/>
            <person name="Engstrom E.M."/>
            <person name="Estelle M."/>
            <person name="Feng L."/>
            <person name="Finet C."/>
            <person name="Floyd S.K."/>
            <person name="Frommer W.B."/>
            <person name="Fujita T."/>
            <person name="Gramzow L."/>
            <person name="Gutensohn M."/>
            <person name="Harholt J."/>
            <person name="Hattori M."/>
            <person name="Heyl A."/>
            <person name="Hirai T."/>
            <person name="Hiwatashi Y."/>
            <person name="Ishikawa M."/>
            <person name="Iwata M."/>
            <person name="Karol K.G."/>
            <person name="Koehler B."/>
            <person name="Kolukisaoglu U."/>
            <person name="Kubo M."/>
            <person name="Kurata T."/>
            <person name="Lalonde S."/>
            <person name="Li K."/>
            <person name="Li Y."/>
            <person name="Litt A."/>
            <person name="Lyons E."/>
            <person name="Manning G."/>
            <person name="Maruyama T."/>
            <person name="Michael T.P."/>
            <person name="Mikami K."/>
            <person name="Miyazaki S."/>
            <person name="Morinaga S."/>
            <person name="Murata T."/>
            <person name="Mueller-Roeber B."/>
            <person name="Nelson D.R."/>
            <person name="Obara M."/>
            <person name="Oguri Y."/>
            <person name="Olmstead R.G."/>
            <person name="Onodera N."/>
            <person name="Petersen B.L."/>
            <person name="Pils B."/>
            <person name="Prigge M."/>
            <person name="Rensing S.A."/>
            <person name="Riano-Pachon D.M."/>
            <person name="Roberts A.W."/>
            <person name="Sato Y."/>
            <person name="Scheller H.V."/>
            <person name="Schulz B."/>
            <person name="Schulz C."/>
            <person name="Shakirov E.V."/>
            <person name="Shibagaki N."/>
            <person name="Shinohara N."/>
            <person name="Shippen D.E."/>
            <person name="Soerensen I."/>
            <person name="Sotooka R."/>
            <person name="Sugimoto N."/>
            <person name="Sugita M."/>
            <person name="Sumikawa N."/>
            <person name="Tanurdzic M."/>
            <person name="Theissen G."/>
            <person name="Ulvskov P."/>
            <person name="Wakazuki S."/>
            <person name="Weng J.K."/>
            <person name="Willats W.W."/>
            <person name="Wipf D."/>
            <person name="Wolf P.G."/>
            <person name="Yang L."/>
            <person name="Zimmer A.D."/>
            <person name="Zhu Q."/>
            <person name="Mitros T."/>
            <person name="Hellsten U."/>
            <person name="Loque D."/>
            <person name="Otillar R."/>
            <person name="Salamov A."/>
            <person name="Schmutz J."/>
            <person name="Shapiro H."/>
            <person name="Lindquist E."/>
            <person name="Lucas S."/>
            <person name="Rokhsar D."/>
            <person name="Grigoriev I.V."/>
        </authorList>
    </citation>
    <scope>NUCLEOTIDE SEQUENCE [LARGE SCALE GENOMIC DNA]</scope>
</reference>
<dbReference type="OrthoDB" id="1737049at2759"/>
<dbReference type="PANTHER" id="PTHR33432">
    <property type="entry name" value="PROTEIN EMSY-LIKE 4"/>
    <property type="match status" value="1"/>
</dbReference>
<dbReference type="STRING" id="88036.D8STY5"/>
<name>D8STY5_SELML</name>
<feature type="compositionally biased region" description="Acidic residues" evidence="3">
    <location>
        <begin position="11"/>
        <end position="24"/>
    </location>
</feature>
<evidence type="ECO:0000256" key="2">
    <source>
        <dbReference type="ARBA" id="ARBA00023242"/>
    </source>
</evidence>
<feature type="region of interest" description="Disordered" evidence="3">
    <location>
        <begin position="135"/>
        <end position="238"/>
    </location>
</feature>
<comment type="subcellular location">
    <subcellularLocation>
        <location evidence="1">Nucleus</location>
    </subcellularLocation>
</comment>
<dbReference type="InParanoid" id="D8STY5"/>
<dbReference type="Proteomes" id="UP000001514">
    <property type="component" value="Unassembled WGS sequence"/>
</dbReference>
<evidence type="ECO:0000259" key="4">
    <source>
        <dbReference type="PROSITE" id="PS51138"/>
    </source>
</evidence>
<dbReference type="eggNOG" id="KOG4675">
    <property type="taxonomic scope" value="Eukaryota"/>
</dbReference>
<feature type="compositionally biased region" description="Low complexity" evidence="3">
    <location>
        <begin position="26"/>
        <end position="41"/>
    </location>
</feature>
<evidence type="ECO:0000256" key="3">
    <source>
        <dbReference type="SAM" id="MobiDB-lite"/>
    </source>
</evidence>
<dbReference type="InterPro" id="IPR005491">
    <property type="entry name" value="ENT_dom"/>
</dbReference>
<dbReference type="PANTHER" id="PTHR33432:SF22">
    <property type="entry name" value="OS10G0436850 PROTEIN"/>
    <property type="match status" value="1"/>
</dbReference>
<proteinExistence type="predicted"/>
<dbReference type="Gene3D" id="1.10.1240.40">
    <property type="entry name" value="ENT domain"/>
    <property type="match status" value="1"/>
</dbReference>
<dbReference type="InterPro" id="IPR036142">
    <property type="entry name" value="ENT_dom-like_sf"/>
</dbReference>
<accession>D8STY5</accession>
<dbReference type="KEGG" id="smo:SELMODRAFT_446738"/>
<dbReference type="CDD" id="cd20404">
    <property type="entry name" value="Tudor_Agenet_AtEML-like"/>
    <property type="match status" value="1"/>
</dbReference>
<sequence>MSGRRSHSMEYDDPLDSSGTDDDLPPTHSAGGRASRGVRVSGNGRAATGVIYASSQPSGSVDHMIHRLEQEAYTAVLRAFGAQSEVITWAKERLMTDLRKELRVTDEQHREFLGKVASDESIKQIQQLSAVPPAIAPSAEVSPPPVTTQSRKKQKTALLPQAAMPPSSSTPTPPLPPHIKTGPVQSTSGSKRPGPSNGPRGKKQKLQGRASSSSKGHGGKAGRPPSNKASENSAEVSIDPYIGKKVKTRWPEDNAFYEALITDYNAETGRHALVYDMDTANETWEWIDLKEVPPSDLKWVEGPNAVIGRKAPPPGAARGGMGRGMKRGPKGSVASPGGKARGGTPKMRGWKGPSSAENGSRSSLGLIPIEDLAKEVDKLEEDDDLAKLEDAKKAAKAHEENIRRALAQVGESSDEAESDDAGQPPSSQTQSVDHEREHRSSAQNSREHTNADSDEEETAGNERRVEADGSDGEHTAGEGGAASDAYDDQQGEDGDEKDEDG</sequence>
<dbReference type="PROSITE" id="PS51138">
    <property type="entry name" value="ENT"/>
    <property type="match status" value="1"/>
</dbReference>
<feature type="region of interest" description="Disordered" evidence="3">
    <location>
        <begin position="391"/>
        <end position="501"/>
    </location>
</feature>
<keyword evidence="6" id="KW-1185">Reference proteome</keyword>
<keyword evidence="2" id="KW-0539">Nucleus</keyword>
<dbReference type="InterPro" id="IPR033485">
    <property type="entry name" value="EMSY-LIKE_plant"/>
</dbReference>
<dbReference type="OMA" id="HTDMATQ"/>
<dbReference type="FunCoup" id="D8STY5">
    <property type="interactions" value="2937"/>
</dbReference>
<evidence type="ECO:0000313" key="5">
    <source>
        <dbReference type="EMBL" id="EFJ12103.1"/>
    </source>
</evidence>
<dbReference type="AlphaFoldDB" id="D8STY5"/>
<evidence type="ECO:0000256" key="1">
    <source>
        <dbReference type="ARBA" id="ARBA00004123"/>
    </source>
</evidence>
<organism evidence="6">
    <name type="scientific">Selaginella moellendorffii</name>
    <name type="common">Spikemoss</name>
    <dbReference type="NCBI Taxonomy" id="88036"/>
    <lineage>
        <taxon>Eukaryota</taxon>
        <taxon>Viridiplantae</taxon>
        <taxon>Streptophyta</taxon>
        <taxon>Embryophyta</taxon>
        <taxon>Tracheophyta</taxon>
        <taxon>Lycopodiopsida</taxon>
        <taxon>Selaginellales</taxon>
        <taxon>Selaginellaceae</taxon>
        <taxon>Selaginella</taxon>
    </lineage>
</organism>
<dbReference type="SUPFAM" id="SSF158639">
    <property type="entry name" value="ENT-like"/>
    <property type="match status" value="1"/>
</dbReference>
<gene>
    <name evidence="5" type="ORF">SELMODRAFT_446738</name>
</gene>
<feature type="region of interest" description="Disordered" evidence="3">
    <location>
        <begin position="303"/>
        <end position="367"/>
    </location>
</feature>
<feature type="compositionally biased region" description="Basic and acidic residues" evidence="3">
    <location>
        <begin position="432"/>
        <end position="451"/>
    </location>
</feature>
<feature type="compositionally biased region" description="Acidic residues" evidence="3">
    <location>
        <begin position="485"/>
        <end position="501"/>
    </location>
</feature>
<dbReference type="GO" id="GO:0050832">
    <property type="term" value="P:defense response to fungus"/>
    <property type="evidence" value="ECO:0007669"/>
    <property type="project" value="InterPro"/>
</dbReference>
<dbReference type="SUPFAM" id="SSF63748">
    <property type="entry name" value="Tudor/PWWP/MBT"/>
    <property type="match status" value="1"/>
</dbReference>
<feature type="compositionally biased region" description="Basic and acidic residues" evidence="3">
    <location>
        <begin position="391"/>
        <end position="403"/>
    </location>
</feature>
<feature type="region of interest" description="Disordered" evidence="3">
    <location>
        <begin position="1"/>
        <end position="41"/>
    </location>
</feature>
<evidence type="ECO:0000313" key="6">
    <source>
        <dbReference type="Proteomes" id="UP000001514"/>
    </source>
</evidence>
<dbReference type="GO" id="GO:0005634">
    <property type="term" value="C:nucleus"/>
    <property type="evidence" value="ECO:0007669"/>
    <property type="project" value="UniProtKB-SubCell"/>
</dbReference>